<comment type="subcellular location">
    <subcellularLocation>
        <location evidence="1">Mitochondrion</location>
    </subcellularLocation>
</comment>
<proteinExistence type="inferred from homology"/>
<dbReference type="PANTHER" id="PTHR21244:SF1">
    <property type="entry name" value="SMALL RIBOSOMAL SUBUNIT PROTEIN US3M"/>
    <property type="match status" value="1"/>
</dbReference>
<evidence type="ECO:0000313" key="7">
    <source>
        <dbReference type="EMBL" id="NXQ80283.1"/>
    </source>
</evidence>
<evidence type="ECO:0000313" key="8">
    <source>
        <dbReference type="Proteomes" id="UP000567826"/>
    </source>
</evidence>
<evidence type="ECO:0000256" key="3">
    <source>
        <dbReference type="ARBA" id="ARBA00022946"/>
    </source>
</evidence>
<keyword evidence="4" id="KW-0689">Ribosomal protein</keyword>
<evidence type="ECO:0000256" key="1">
    <source>
        <dbReference type="ARBA" id="ARBA00004173"/>
    </source>
</evidence>
<feature type="non-terminal residue" evidence="7">
    <location>
        <position position="1"/>
    </location>
</feature>
<protein>
    <submittedName>
        <fullName evidence="7">RT24 protein</fullName>
    </submittedName>
</protein>
<comment type="caution">
    <text evidence="7">The sequence shown here is derived from an EMBL/GenBank/DDBJ whole genome shotgun (WGS) entry which is preliminary data.</text>
</comment>
<accession>A0A7L2G0J8</accession>
<keyword evidence="5" id="KW-0496">Mitochondrion</keyword>
<dbReference type="PANTHER" id="PTHR21244">
    <property type="entry name" value="MITOCHONDRIAL 28S RIBOSOMAL PROTEIN S24"/>
    <property type="match status" value="1"/>
</dbReference>
<keyword evidence="6" id="KW-0687">Ribonucleoprotein</keyword>
<dbReference type="GO" id="GO:0005840">
    <property type="term" value="C:ribosome"/>
    <property type="evidence" value="ECO:0007669"/>
    <property type="project" value="UniProtKB-KW"/>
</dbReference>
<evidence type="ECO:0000256" key="6">
    <source>
        <dbReference type="ARBA" id="ARBA00023274"/>
    </source>
</evidence>
<evidence type="ECO:0000256" key="2">
    <source>
        <dbReference type="ARBA" id="ARBA00010761"/>
    </source>
</evidence>
<dbReference type="Pfam" id="PF14955">
    <property type="entry name" value="MRP-S24"/>
    <property type="match status" value="1"/>
</dbReference>
<dbReference type="EMBL" id="VWYG01002980">
    <property type="protein sequence ID" value="NXQ80283.1"/>
    <property type="molecule type" value="Genomic_DNA"/>
</dbReference>
<dbReference type="InterPro" id="IPR026146">
    <property type="entry name" value="Ribosomal_uS3m"/>
</dbReference>
<dbReference type="Proteomes" id="UP000567826">
    <property type="component" value="Unassembled WGS sequence"/>
</dbReference>
<name>A0A7L2G0J8_NYCGR</name>
<sequence length="140" mass="15429">PPSPQTRAARVRVGKGDKPVTYEQAHAPHYIAHRKGWLSLHTGGSPRGHPWAPWGRRALEDAFLRRFLAGTFPGALAAGPVLKRRGNLLVVSAVLVPRALPPTKLLFLGGYAETLLGHFYRCPVRLELQTLPAPPVYKYL</sequence>
<evidence type="ECO:0000256" key="5">
    <source>
        <dbReference type="ARBA" id="ARBA00023128"/>
    </source>
</evidence>
<dbReference type="AlphaFoldDB" id="A0A7L2G0J8"/>
<evidence type="ECO:0000256" key="4">
    <source>
        <dbReference type="ARBA" id="ARBA00022980"/>
    </source>
</evidence>
<dbReference type="GO" id="GO:0006412">
    <property type="term" value="P:translation"/>
    <property type="evidence" value="ECO:0007669"/>
    <property type="project" value="TreeGrafter"/>
</dbReference>
<keyword evidence="3" id="KW-0809">Transit peptide</keyword>
<dbReference type="GO" id="GO:0005739">
    <property type="term" value="C:mitochondrion"/>
    <property type="evidence" value="ECO:0007669"/>
    <property type="project" value="UniProtKB-SubCell"/>
</dbReference>
<feature type="non-terminal residue" evidence="7">
    <location>
        <position position="140"/>
    </location>
</feature>
<dbReference type="GO" id="GO:1990904">
    <property type="term" value="C:ribonucleoprotein complex"/>
    <property type="evidence" value="ECO:0007669"/>
    <property type="project" value="UniProtKB-KW"/>
</dbReference>
<dbReference type="OrthoDB" id="5950413at2759"/>
<gene>
    <name evidence="7" type="primary">Mrps24</name>
    <name evidence="7" type="ORF">NYCGRA_R14775</name>
</gene>
<comment type="similarity">
    <text evidence="2">Belongs to the universal ribosomal protein uS3 family.</text>
</comment>
<reference evidence="7 8" key="1">
    <citation type="submission" date="2019-09" db="EMBL/GenBank/DDBJ databases">
        <title>Bird 10,000 Genomes (B10K) Project - Family phase.</title>
        <authorList>
            <person name="Zhang G."/>
        </authorList>
    </citation>
    <scope>NUCLEOTIDE SEQUENCE [LARGE SCALE GENOMIC DNA]</scope>
    <source>
        <strain evidence="7">B10K-DU-001-56</strain>
        <tissue evidence="7">Muscle</tissue>
    </source>
</reference>
<keyword evidence="8" id="KW-1185">Reference proteome</keyword>
<organism evidence="7 8">
    <name type="scientific">Nyctibius grandis</name>
    <name type="common">Great potoo</name>
    <dbReference type="NCBI Taxonomy" id="48427"/>
    <lineage>
        <taxon>Eukaryota</taxon>
        <taxon>Metazoa</taxon>
        <taxon>Chordata</taxon>
        <taxon>Craniata</taxon>
        <taxon>Vertebrata</taxon>
        <taxon>Euteleostomi</taxon>
        <taxon>Archelosauria</taxon>
        <taxon>Archosauria</taxon>
        <taxon>Dinosauria</taxon>
        <taxon>Saurischia</taxon>
        <taxon>Theropoda</taxon>
        <taxon>Coelurosauria</taxon>
        <taxon>Aves</taxon>
        <taxon>Neognathae</taxon>
        <taxon>Neoaves</taxon>
        <taxon>Strisores</taxon>
        <taxon>Caprimulgiformes</taxon>
        <taxon>Nyctibiidae</taxon>
        <taxon>Nyctibius</taxon>
    </lineage>
</organism>